<reference evidence="2 3" key="1">
    <citation type="submission" date="2018-07" db="EMBL/GenBank/DDBJ databases">
        <title>The genomes of Aspergillus section Nigri reveals drivers in fungal speciation.</title>
        <authorList>
            <consortium name="DOE Joint Genome Institute"/>
            <person name="Vesth T.C."/>
            <person name="Nybo J."/>
            <person name="Theobald S."/>
            <person name="Brandl J."/>
            <person name="Frisvad J.C."/>
            <person name="Nielsen K.F."/>
            <person name="Lyhne E.K."/>
            <person name="Kogle M.E."/>
            <person name="Kuo A."/>
            <person name="Riley R."/>
            <person name="Clum A."/>
            <person name="Nolan M."/>
            <person name="Lipzen A."/>
            <person name="Salamov A."/>
            <person name="Henrissat B."/>
            <person name="Wiebenga A."/>
            <person name="De vries R.P."/>
            <person name="Grigoriev I.V."/>
            <person name="Mortensen U.H."/>
            <person name="Andersen M.R."/>
            <person name="Baker S.E."/>
        </authorList>
    </citation>
    <scope>NUCLEOTIDE SEQUENCE [LARGE SCALE GENOMIC DNA]</scope>
    <source>
        <strain evidence="2 3">CBS 139.54b</strain>
    </source>
</reference>
<sequence length="70" mass="7939">MMAFAGGAPRRVVVVIHPRRLKKKGIYRIRLTVCVLTLPFFFCVMGSQLKLPPAGISQFYFLIQQSLNIT</sequence>
<dbReference type="GeneID" id="38132867"/>
<keyword evidence="1" id="KW-0812">Transmembrane</keyword>
<keyword evidence="1" id="KW-1133">Transmembrane helix</keyword>
<protein>
    <submittedName>
        <fullName evidence="2">Uncharacterized protein</fullName>
    </submittedName>
</protein>
<organism evidence="2 3">
    <name type="scientific">Aspergillus welwitschiae</name>
    <dbReference type="NCBI Taxonomy" id="1341132"/>
    <lineage>
        <taxon>Eukaryota</taxon>
        <taxon>Fungi</taxon>
        <taxon>Dikarya</taxon>
        <taxon>Ascomycota</taxon>
        <taxon>Pezizomycotina</taxon>
        <taxon>Eurotiomycetes</taxon>
        <taxon>Eurotiomycetidae</taxon>
        <taxon>Eurotiales</taxon>
        <taxon>Aspergillaceae</taxon>
        <taxon>Aspergillus</taxon>
        <taxon>Aspergillus subgen. Circumdati</taxon>
    </lineage>
</organism>
<keyword evidence="1" id="KW-0472">Membrane</keyword>
<evidence type="ECO:0000313" key="2">
    <source>
        <dbReference type="EMBL" id="RDH38808.1"/>
    </source>
</evidence>
<gene>
    <name evidence="2" type="ORF">BDQ94DRAFT_134675</name>
</gene>
<keyword evidence="3" id="KW-1185">Reference proteome</keyword>
<dbReference type="AlphaFoldDB" id="A0A3F3QHP8"/>
<dbReference type="RefSeq" id="XP_026631830.1">
    <property type="nucleotide sequence ID" value="XM_026764511.1"/>
</dbReference>
<evidence type="ECO:0000313" key="3">
    <source>
        <dbReference type="Proteomes" id="UP000253729"/>
    </source>
</evidence>
<proteinExistence type="predicted"/>
<accession>A0A3F3QHP8</accession>
<evidence type="ECO:0000256" key="1">
    <source>
        <dbReference type="SAM" id="Phobius"/>
    </source>
</evidence>
<dbReference type="EMBL" id="KZ852033">
    <property type="protein sequence ID" value="RDH38808.1"/>
    <property type="molecule type" value="Genomic_DNA"/>
</dbReference>
<dbReference type="Proteomes" id="UP000253729">
    <property type="component" value="Unassembled WGS sequence"/>
</dbReference>
<feature type="transmembrane region" description="Helical" evidence="1">
    <location>
        <begin position="29"/>
        <end position="49"/>
    </location>
</feature>
<name>A0A3F3QHP8_9EURO</name>